<dbReference type="InterPro" id="IPR011033">
    <property type="entry name" value="PRC_barrel-like_sf"/>
</dbReference>
<reference evidence="3 4" key="1">
    <citation type="journal article" date="2016" name="Environ. Microbiol.">
        <title>New Methyloceanibacter diversity from North Sea sediments includes methanotroph containing solely the soluble methane monooxygenase.</title>
        <authorList>
            <person name="Vekeman B."/>
            <person name="Kerckhof F.M."/>
            <person name="Cremers G."/>
            <person name="de Vos P."/>
            <person name="Vandamme P."/>
            <person name="Boon N."/>
            <person name="Op den Camp H.J."/>
            <person name="Heylen K."/>
        </authorList>
    </citation>
    <scope>NUCLEOTIDE SEQUENCE [LARGE SCALE GENOMIC DNA]</scope>
    <source>
        <strain evidence="3 4">R-67176</strain>
    </source>
</reference>
<feature type="domain" description="PRC-barrel" evidence="2">
    <location>
        <begin position="30"/>
        <end position="111"/>
    </location>
</feature>
<name>A0A1E3VJC3_9HYPH</name>
<gene>
    <name evidence="3" type="ORF">AUC70_12345</name>
</gene>
<dbReference type="PANTHER" id="PTHR36505">
    <property type="entry name" value="BLR1072 PROTEIN"/>
    <property type="match status" value="1"/>
</dbReference>
<dbReference type="STRING" id="1774970.AUC70_12345"/>
<accession>A0A1E3VJC3</accession>
<protein>
    <recommendedName>
        <fullName evidence="2">PRC-barrel domain-containing protein</fullName>
    </recommendedName>
</protein>
<sequence length="165" mass="17602">MLALALATPALAASQDAKPFGTVAQNEAGDIYASELIGMRVYATDKDMSKEDDKTASKPDWDDIGEIDDVILTENGEVKAVIVGVGGFLGIGERDIAVKMSSLNMVREDDDDDFFLVLNADKDALMNASAYERAATPAAAPKADDDTEAKKMDDESTMDSDTKAE</sequence>
<dbReference type="SUPFAM" id="SSF50346">
    <property type="entry name" value="PRC-barrel domain"/>
    <property type="match status" value="1"/>
</dbReference>
<dbReference type="Proteomes" id="UP000094172">
    <property type="component" value="Unassembled WGS sequence"/>
</dbReference>
<comment type="caution">
    <text evidence="3">The sequence shown here is derived from an EMBL/GenBank/DDBJ whole genome shotgun (WGS) entry which is preliminary data.</text>
</comment>
<dbReference type="AlphaFoldDB" id="A0A1E3VJC3"/>
<dbReference type="PANTHER" id="PTHR36505:SF1">
    <property type="entry name" value="BLR1072 PROTEIN"/>
    <property type="match status" value="1"/>
</dbReference>
<dbReference type="Gene3D" id="2.30.30.240">
    <property type="entry name" value="PRC-barrel domain"/>
    <property type="match status" value="1"/>
</dbReference>
<evidence type="ECO:0000313" key="4">
    <source>
        <dbReference type="Proteomes" id="UP000094172"/>
    </source>
</evidence>
<keyword evidence="4" id="KW-1185">Reference proteome</keyword>
<proteinExistence type="predicted"/>
<feature type="region of interest" description="Disordered" evidence="1">
    <location>
        <begin position="132"/>
        <end position="165"/>
    </location>
</feature>
<dbReference type="Pfam" id="PF05239">
    <property type="entry name" value="PRC"/>
    <property type="match status" value="1"/>
</dbReference>
<evidence type="ECO:0000313" key="3">
    <source>
        <dbReference type="EMBL" id="ODR93627.1"/>
    </source>
</evidence>
<feature type="compositionally biased region" description="Basic and acidic residues" evidence="1">
    <location>
        <begin position="142"/>
        <end position="165"/>
    </location>
</feature>
<evidence type="ECO:0000256" key="1">
    <source>
        <dbReference type="SAM" id="MobiDB-lite"/>
    </source>
</evidence>
<dbReference type="InterPro" id="IPR027275">
    <property type="entry name" value="PRC-brl_dom"/>
</dbReference>
<organism evidence="3 4">
    <name type="scientific">Methyloceanibacter stevinii</name>
    <dbReference type="NCBI Taxonomy" id="1774970"/>
    <lineage>
        <taxon>Bacteria</taxon>
        <taxon>Pseudomonadati</taxon>
        <taxon>Pseudomonadota</taxon>
        <taxon>Alphaproteobacteria</taxon>
        <taxon>Hyphomicrobiales</taxon>
        <taxon>Hyphomicrobiaceae</taxon>
        <taxon>Methyloceanibacter</taxon>
    </lineage>
</organism>
<dbReference type="EMBL" id="LPWE01000014">
    <property type="protein sequence ID" value="ODR93627.1"/>
    <property type="molecule type" value="Genomic_DNA"/>
</dbReference>
<evidence type="ECO:0000259" key="2">
    <source>
        <dbReference type="Pfam" id="PF05239"/>
    </source>
</evidence>